<feature type="transmembrane region" description="Helical" evidence="1">
    <location>
        <begin position="459"/>
        <end position="487"/>
    </location>
</feature>
<gene>
    <name evidence="2" type="ORF">COM45_12030</name>
</gene>
<dbReference type="Proteomes" id="UP000218690">
    <property type="component" value="Unassembled WGS sequence"/>
</dbReference>
<keyword evidence="1" id="KW-0812">Transmembrane</keyword>
<feature type="transmembrane region" description="Helical" evidence="1">
    <location>
        <begin position="59"/>
        <end position="79"/>
    </location>
</feature>
<accession>A0A2A4AHY4</accession>
<dbReference type="AlphaFoldDB" id="A0A2A4AHY4"/>
<evidence type="ECO:0000256" key="1">
    <source>
        <dbReference type="SAM" id="Phobius"/>
    </source>
</evidence>
<keyword evidence="1" id="KW-0472">Membrane</keyword>
<organism evidence="2 3">
    <name type="scientific">Corynebacterium accolens</name>
    <dbReference type="NCBI Taxonomy" id="38284"/>
    <lineage>
        <taxon>Bacteria</taxon>
        <taxon>Bacillati</taxon>
        <taxon>Actinomycetota</taxon>
        <taxon>Actinomycetes</taxon>
        <taxon>Mycobacteriales</taxon>
        <taxon>Corynebacteriaceae</taxon>
        <taxon>Corynebacterium</taxon>
    </lineage>
</organism>
<feature type="transmembrane region" description="Helical" evidence="1">
    <location>
        <begin position="27"/>
        <end position="47"/>
    </location>
</feature>
<feature type="transmembrane region" description="Helical" evidence="1">
    <location>
        <begin position="143"/>
        <end position="162"/>
    </location>
</feature>
<feature type="transmembrane region" description="Helical" evidence="1">
    <location>
        <begin position="183"/>
        <end position="203"/>
    </location>
</feature>
<evidence type="ECO:0000313" key="3">
    <source>
        <dbReference type="Proteomes" id="UP000218690"/>
    </source>
</evidence>
<feature type="transmembrane region" description="Helical" evidence="1">
    <location>
        <begin position="390"/>
        <end position="408"/>
    </location>
</feature>
<name>A0A2A4AHY4_9CORY</name>
<feature type="transmembrane region" description="Helical" evidence="1">
    <location>
        <begin position="493"/>
        <end position="517"/>
    </location>
</feature>
<comment type="caution">
    <text evidence="2">The sequence shown here is derived from an EMBL/GenBank/DDBJ whole genome shotgun (WGS) entry which is preliminary data.</text>
</comment>
<evidence type="ECO:0000313" key="2">
    <source>
        <dbReference type="EMBL" id="PCC81920.1"/>
    </source>
</evidence>
<feature type="transmembrane region" description="Helical" evidence="1">
    <location>
        <begin position="341"/>
        <end position="363"/>
    </location>
</feature>
<sequence length="537" mass="57548">MMDTSKTLVKLHRTLWSRTFKENTAQWMMVVLFVIYGLIGLANTGLMAGLDLSEGTRNAHALTTVNLIGVAIYLMLAMVMPAGEKQLYPDTLKGLPLSLEEVRPAMLRISFLNSRVWLSAGFSIIWAIVGAIMLVSIGDFNVIAVPAFVLGMALSWFITICLSECLMSIASNVVSLESDRSKFIGGILGTVLMLCVILLNGQIEDAVPLGTIGKYAAWTPFTAATGWATALGNGSYMEALAQLLIAIVTAVGLFAVWRHLIKTEFAQSQQHARPAPATKTKQHGVSRLRLMGLAYRSPAMMEYSRSLLYIVRDMRLVNTLIFLPVLAGFCLYHIFNGNLAAGLGVLVMLGLVGGLLGVNDYGYDGPSGWLKMMAPCAPSKFLLARHRAHLTPSAVVILICVILALIISPERLKVLAFGCAALGMLLSVSACSLALSVYNPYPVSAPGTNAWTDKSGYSAPAFVASLFGLIFGWIAVAPGLVCLGIAVTQDKAPLLAVGVILSLAVPAIVHALVAYIAGKRVNARMPEIYAKVDTWVS</sequence>
<feature type="transmembrane region" description="Helical" evidence="1">
    <location>
        <begin position="414"/>
        <end position="438"/>
    </location>
</feature>
<keyword evidence="1" id="KW-1133">Transmembrane helix</keyword>
<proteinExistence type="predicted"/>
<reference evidence="2 3" key="1">
    <citation type="submission" date="2017-09" db="EMBL/GenBank/DDBJ databases">
        <title>Draft Genome Sequence of Corynebacterium accolens AH4003.</title>
        <authorList>
            <person name="Chen Y."/>
            <person name="Oosthuysen W.F."/>
            <person name="Kelley S."/>
            <person name="Horswill A."/>
        </authorList>
    </citation>
    <scope>NUCLEOTIDE SEQUENCE [LARGE SCALE GENOMIC DNA]</scope>
    <source>
        <strain evidence="2 3">AH4003</strain>
    </source>
</reference>
<feature type="transmembrane region" description="Helical" evidence="1">
    <location>
        <begin position="116"/>
        <end position="137"/>
    </location>
</feature>
<protein>
    <submittedName>
        <fullName evidence="2">Uncharacterized protein</fullName>
    </submittedName>
</protein>
<dbReference type="EMBL" id="NWBP01000036">
    <property type="protein sequence ID" value="PCC81920.1"/>
    <property type="molecule type" value="Genomic_DNA"/>
</dbReference>
<feature type="transmembrane region" description="Helical" evidence="1">
    <location>
        <begin position="316"/>
        <end position="335"/>
    </location>
</feature>
<feature type="transmembrane region" description="Helical" evidence="1">
    <location>
        <begin position="239"/>
        <end position="257"/>
    </location>
</feature>